<accession>A0AAV4GL72</accession>
<feature type="transmembrane region" description="Helical" evidence="1">
    <location>
        <begin position="87"/>
        <end position="109"/>
    </location>
</feature>
<dbReference type="AlphaFoldDB" id="A0AAV4GL72"/>
<keyword evidence="1" id="KW-0812">Transmembrane</keyword>
<evidence type="ECO:0000313" key="3">
    <source>
        <dbReference type="Proteomes" id="UP000762676"/>
    </source>
</evidence>
<comment type="caution">
    <text evidence="2">The sequence shown here is derived from an EMBL/GenBank/DDBJ whole genome shotgun (WGS) entry which is preliminary data.</text>
</comment>
<proteinExistence type="predicted"/>
<protein>
    <recommendedName>
        <fullName evidence="4">Ion transport domain-containing protein</fullName>
    </recommendedName>
</protein>
<dbReference type="Proteomes" id="UP000762676">
    <property type="component" value="Unassembled WGS sequence"/>
</dbReference>
<keyword evidence="1" id="KW-1133">Transmembrane helix</keyword>
<keyword evidence="3" id="KW-1185">Reference proteome</keyword>
<keyword evidence="1" id="KW-0472">Membrane</keyword>
<name>A0AAV4GL72_9GAST</name>
<dbReference type="EMBL" id="BMAT01012094">
    <property type="protein sequence ID" value="GFR85786.1"/>
    <property type="molecule type" value="Genomic_DNA"/>
</dbReference>
<evidence type="ECO:0008006" key="4">
    <source>
        <dbReference type="Google" id="ProtNLM"/>
    </source>
</evidence>
<reference evidence="2 3" key="1">
    <citation type="journal article" date="2021" name="Elife">
        <title>Chloroplast acquisition without the gene transfer in kleptoplastic sea slugs, Plakobranchus ocellatus.</title>
        <authorList>
            <person name="Maeda T."/>
            <person name="Takahashi S."/>
            <person name="Yoshida T."/>
            <person name="Shimamura S."/>
            <person name="Takaki Y."/>
            <person name="Nagai Y."/>
            <person name="Toyoda A."/>
            <person name="Suzuki Y."/>
            <person name="Arimoto A."/>
            <person name="Ishii H."/>
            <person name="Satoh N."/>
            <person name="Nishiyama T."/>
            <person name="Hasebe M."/>
            <person name="Maruyama T."/>
            <person name="Minagawa J."/>
            <person name="Obokata J."/>
            <person name="Shigenobu S."/>
        </authorList>
    </citation>
    <scope>NUCLEOTIDE SEQUENCE [LARGE SCALE GENOMIC DNA]</scope>
</reference>
<gene>
    <name evidence="2" type="ORF">ElyMa_006037500</name>
</gene>
<evidence type="ECO:0000313" key="2">
    <source>
        <dbReference type="EMBL" id="GFR85786.1"/>
    </source>
</evidence>
<sequence length="139" mass="15511">MDHQNCMMNTYISATNPSPLKQLGSKLRNATSWGASRNKNTNRNPCTYYQPYSPGQDTSTCSKPLINVRCDRGGWLEDLRRLGIINFVGDILTLLTFIAIMFAIAEYFLCPTLNAKGSNSKPYFFCSSCEDVVSNIFGS</sequence>
<evidence type="ECO:0000256" key="1">
    <source>
        <dbReference type="SAM" id="Phobius"/>
    </source>
</evidence>
<organism evidence="2 3">
    <name type="scientific">Elysia marginata</name>
    <dbReference type="NCBI Taxonomy" id="1093978"/>
    <lineage>
        <taxon>Eukaryota</taxon>
        <taxon>Metazoa</taxon>
        <taxon>Spiralia</taxon>
        <taxon>Lophotrochozoa</taxon>
        <taxon>Mollusca</taxon>
        <taxon>Gastropoda</taxon>
        <taxon>Heterobranchia</taxon>
        <taxon>Euthyneura</taxon>
        <taxon>Panpulmonata</taxon>
        <taxon>Sacoglossa</taxon>
        <taxon>Placobranchoidea</taxon>
        <taxon>Plakobranchidae</taxon>
        <taxon>Elysia</taxon>
    </lineage>
</organism>